<sequence>MEAFSSVLTNPKHVTFYDGNISVSIKMSTTWSLHIPTPKRITNTKAEYNFVAKCKTTNPWCCCYSHSNNTPSALCVRVYWLLPNWRLREILLLNKKKKNVISDGTFTTSHFYEDLPAKIPVITRLNLLSKWVFIDYSTFQSLSITFS</sequence>
<keyword evidence="2" id="KW-1185">Reference proteome</keyword>
<organism evidence="1 2">
    <name type="scientific">Canavalia gladiata</name>
    <name type="common">Sword bean</name>
    <name type="synonym">Dolichos gladiatus</name>
    <dbReference type="NCBI Taxonomy" id="3824"/>
    <lineage>
        <taxon>Eukaryota</taxon>
        <taxon>Viridiplantae</taxon>
        <taxon>Streptophyta</taxon>
        <taxon>Embryophyta</taxon>
        <taxon>Tracheophyta</taxon>
        <taxon>Spermatophyta</taxon>
        <taxon>Magnoliopsida</taxon>
        <taxon>eudicotyledons</taxon>
        <taxon>Gunneridae</taxon>
        <taxon>Pentapetalae</taxon>
        <taxon>rosids</taxon>
        <taxon>fabids</taxon>
        <taxon>Fabales</taxon>
        <taxon>Fabaceae</taxon>
        <taxon>Papilionoideae</taxon>
        <taxon>50 kb inversion clade</taxon>
        <taxon>NPAAA clade</taxon>
        <taxon>indigoferoid/millettioid clade</taxon>
        <taxon>Phaseoleae</taxon>
        <taxon>Canavalia</taxon>
    </lineage>
</organism>
<comment type="caution">
    <text evidence="1">The sequence shown here is derived from an EMBL/GenBank/DDBJ whole genome shotgun (WGS) entry which is preliminary data.</text>
</comment>
<reference evidence="1 2" key="1">
    <citation type="submission" date="2024-01" db="EMBL/GenBank/DDBJ databases">
        <title>The genomes of 5 underutilized Papilionoideae crops provide insights into root nodulation and disease resistanc.</title>
        <authorList>
            <person name="Jiang F."/>
        </authorList>
    </citation>
    <scope>NUCLEOTIDE SEQUENCE [LARGE SCALE GENOMIC DNA]</scope>
    <source>
        <strain evidence="1">LVBAO_FW01</strain>
        <tissue evidence="1">Leaves</tissue>
    </source>
</reference>
<dbReference type="EMBL" id="JAYMYQ010000004">
    <property type="protein sequence ID" value="KAK7336231.1"/>
    <property type="molecule type" value="Genomic_DNA"/>
</dbReference>
<accession>A0AAN9QIQ9</accession>
<proteinExistence type="predicted"/>
<evidence type="ECO:0000313" key="1">
    <source>
        <dbReference type="EMBL" id="KAK7336231.1"/>
    </source>
</evidence>
<evidence type="ECO:0000313" key="2">
    <source>
        <dbReference type="Proteomes" id="UP001367508"/>
    </source>
</evidence>
<gene>
    <name evidence="1" type="ORF">VNO77_16767</name>
</gene>
<protein>
    <submittedName>
        <fullName evidence="1">Uncharacterized protein</fullName>
    </submittedName>
</protein>
<dbReference type="Proteomes" id="UP001367508">
    <property type="component" value="Unassembled WGS sequence"/>
</dbReference>
<name>A0AAN9QIQ9_CANGL</name>
<dbReference type="AlphaFoldDB" id="A0AAN9QIQ9"/>